<evidence type="ECO:0000256" key="1">
    <source>
        <dbReference type="SAM" id="MobiDB-lite"/>
    </source>
</evidence>
<feature type="signal peptide" evidence="2">
    <location>
        <begin position="1"/>
        <end position="39"/>
    </location>
</feature>
<sequence>MTKRAMFPGIGTPQLRTRAAVLAAGMGAAAALGAGVATAADSNAKDVTAAPGATAASVKEQADAQAKAAKSEKSEKKDAAAKKDAPKKKAAKKKPASWVAPVKKYELSAGFGLGGNMWSSKHSGQDFAVSVGTDVNSVHGGTVVKAGPNGGGDGPAYGNAIVVSHGNGTYTQYAHLSRIDVKVGESVKTGEHIAKSGNTGNSSGPHLHFEVRTSPNYGSAVNPVQFMRGEGLTF</sequence>
<protein>
    <submittedName>
        <fullName evidence="4">Putative peptidase</fullName>
    </submittedName>
</protein>
<feature type="domain" description="M23ase beta-sheet core" evidence="3">
    <location>
        <begin position="121"/>
        <end position="223"/>
    </location>
</feature>
<proteinExistence type="predicted"/>
<feature type="chain" id="PRO_5002101390" evidence="2">
    <location>
        <begin position="40"/>
        <end position="234"/>
    </location>
</feature>
<evidence type="ECO:0000313" key="4">
    <source>
        <dbReference type="EMBL" id="AJE83247.1"/>
    </source>
</evidence>
<accession>A0A0B5EYT8</accession>
<dbReference type="KEGG" id="sals:SLNWT_2871"/>
<reference evidence="4 5" key="1">
    <citation type="submission" date="2015-01" db="EMBL/GenBank/DDBJ databases">
        <title>Enhanced salinomycin production by adjusting the supply of polyketide extender units in Streptomyce albus DSM 41398.</title>
        <authorList>
            <person name="Lu C."/>
        </authorList>
    </citation>
    <scope>NUCLEOTIDE SEQUENCE [LARGE SCALE GENOMIC DNA]</scope>
    <source>
        <strain evidence="5">ATCC 21838 / DSM 41398 / FERM P-419 / JCM 4703 / NBRC 107858</strain>
    </source>
</reference>
<keyword evidence="5" id="KW-1185">Reference proteome</keyword>
<dbReference type="PANTHER" id="PTHR21666:SF270">
    <property type="entry name" value="MUREIN HYDROLASE ACTIVATOR ENVC"/>
    <property type="match status" value="1"/>
</dbReference>
<dbReference type="CDD" id="cd12797">
    <property type="entry name" value="M23_peptidase"/>
    <property type="match status" value="1"/>
</dbReference>
<dbReference type="FunFam" id="2.70.70.10:FF:000013">
    <property type="entry name" value="Peptidase family M23"/>
    <property type="match status" value="1"/>
</dbReference>
<dbReference type="InterPro" id="IPR011055">
    <property type="entry name" value="Dup_hybrid_motif"/>
</dbReference>
<dbReference type="InterPro" id="IPR050570">
    <property type="entry name" value="Cell_wall_metabolism_enzyme"/>
</dbReference>
<name>A0A0B5EYT8_STRA4</name>
<feature type="region of interest" description="Disordered" evidence="1">
    <location>
        <begin position="48"/>
        <end position="96"/>
    </location>
</feature>
<dbReference type="Gene3D" id="2.70.70.10">
    <property type="entry name" value="Glucose Permease (Domain IIA)"/>
    <property type="match status" value="1"/>
</dbReference>
<dbReference type="PANTHER" id="PTHR21666">
    <property type="entry name" value="PEPTIDASE-RELATED"/>
    <property type="match status" value="1"/>
</dbReference>
<feature type="compositionally biased region" description="Basic and acidic residues" evidence="1">
    <location>
        <begin position="69"/>
        <end position="84"/>
    </location>
</feature>
<dbReference type="InterPro" id="IPR016047">
    <property type="entry name" value="M23ase_b-sheet_dom"/>
</dbReference>
<keyword evidence="2" id="KW-0732">Signal</keyword>
<evidence type="ECO:0000313" key="5">
    <source>
        <dbReference type="Proteomes" id="UP000031523"/>
    </source>
</evidence>
<dbReference type="AlphaFoldDB" id="A0A0B5EYT8"/>
<gene>
    <name evidence="4" type="ORF">SLNWT_2871</name>
</gene>
<dbReference type="GO" id="GO:0004222">
    <property type="term" value="F:metalloendopeptidase activity"/>
    <property type="evidence" value="ECO:0007669"/>
    <property type="project" value="TreeGrafter"/>
</dbReference>
<evidence type="ECO:0000256" key="2">
    <source>
        <dbReference type="SAM" id="SignalP"/>
    </source>
</evidence>
<dbReference type="Pfam" id="PF01551">
    <property type="entry name" value="Peptidase_M23"/>
    <property type="match status" value="1"/>
</dbReference>
<organism evidence="4 5">
    <name type="scientific">Streptomyces albus (strain ATCC 21838 / DSM 41398 / FERM P-419 / JCM 4703 / NBRC 107858)</name>
    <dbReference type="NCBI Taxonomy" id="1081613"/>
    <lineage>
        <taxon>Bacteria</taxon>
        <taxon>Bacillati</taxon>
        <taxon>Actinomycetota</taxon>
        <taxon>Actinomycetes</taxon>
        <taxon>Kitasatosporales</taxon>
        <taxon>Streptomycetaceae</taxon>
        <taxon>Streptomyces</taxon>
    </lineage>
</organism>
<dbReference type="Proteomes" id="UP000031523">
    <property type="component" value="Chromosome"/>
</dbReference>
<evidence type="ECO:0000259" key="3">
    <source>
        <dbReference type="Pfam" id="PF01551"/>
    </source>
</evidence>
<dbReference type="SUPFAM" id="SSF51261">
    <property type="entry name" value="Duplicated hybrid motif"/>
    <property type="match status" value="1"/>
</dbReference>
<feature type="compositionally biased region" description="Basic residues" evidence="1">
    <location>
        <begin position="85"/>
        <end position="95"/>
    </location>
</feature>
<dbReference type="EMBL" id="CP010519">
    <property type="protein sequence ID" value="AJE83247.1"/>
    <property type="molecule type" value="Genomic_DNA"/>
</dbReference>